<keyword evidence="3" id="KW-1185">Reference proteome</keyword>
<feature type="region of interest" description="Disordered" evidence="1">
    <location>
        <begin position="102"/>
        <end position="140"/>
    </location>
</feature>
<gene>
    <name evidence="2" type="ORF">ASPZODRAFT_780573</name>
</gene>
<evidence type="ECO:0000313" key="3">
    <source>
        <dbReference type="Proteomes" id="UP000184188"/>
    </source>
</evidence>
<dbReference type="RefSeq" id="XP_022578878.1">
    <property type="nucleotide sequence ID" value="XM_022730212.1"/>
</dbReference>
<name>A0A1L9SB35_9EURO</name>
<proteinExistence type="predicted"/>
<reference evidence="3" key="1">
    <citation type="journal article" date="2017" name="Genome Biol.">
        <title>Comparative genomics reveals high biological diversity and specific adaptations in the industrially and medically important fungal genus Aspergillus.</title>
        <authorList>
            <person name="de Vries R.P."/>
            <person name="Riley R."/>
            <person name="Wiebenga A."/>
            <person name="Aguilar-Osorio G."/>
            <person name="Amillis S."/>
            <person name="Uchima C.A."/>
            <person name="Anderluh G."/>
            <person name="Asadollahi M."/>
            <person name="Askin M."/>
            <person name="Barry K."/>
            <person name="Battaglia E."/>
            <person name="Bayram O."/>
            <person name="Benocci T."/>
            <person name="Braus-Stromeyer S.A."/>
            <person name="Caldana C."/>
            <person name="Canovas D."/>
            <person name="Cerqueira G.C."/>
            <person name="Chen F."/>
            <person name="Chen W."/>
            <person name="Choi C."/>
            <person name="Clum A."/>
            <person name="Dos Santos R.A."/>
            <person name="Damasio A.R."/>
            <person name="Diallinas G."/>
            <person name="Emri T."/>
            <person name="Fekete E."/>
            <person name="Flipphi M."/>
            <person name="Freyberg S."/>
            <person name="Gallo A."/>
            <person name="Gournas C."/>
            <person name="Habgood R."/>
            <person name="Hainaut M."/>
            <person name="Harispe M.L."/>
            <person name="Henrissat B."/>
            <person name="Hilden K.S."/>
            <person name="Hope R."/>
            <person name="Hossain A."/>
            <person name="Karabika E."/>
            <person name="Karaffa L."/>
            <person name="Karanyi Z."/>
            <person name="Krasevec N."/>
            <person name="Kuo A."/>
            <person name="Kusch H."/>
            <person name="LaButti K."/>
            <person name="Lagendijk E.L."/>
            <person name="Lapidus A."/>
            <person name="Levasseur A."/>
            <person name="Lindquist E."/>
            <person name="Lipzen A."/>
            <person name="Logrieco A.F."/>
            <person name="MacCabe A."/>
            <person name="Maekelae M.R."/>
            <person name="Malavazi I."/>
            <person name="Melin P."/>
            <person name="Meyer V."/>
            <person name="Mielnichuk N."/>
            <person name="Miskei M."/>
            <person name="Molnar A.P."/>
            <person name="Mule G."/>
            <person name="Ngan C.Y."/>
            <person name="Orejas M."/>
            <person name="Orosz E."/>
            <person name="Ouedraogo J.P."/>
            <person name="Overkamp K.M."/>
            <person name="Park H.-S."/>
            <person name="Perrone G."/>
            <person name="Piumi F."/>
            <person name="Punt P.J."/>
            <person name="Ram A.F."/>
            <person name="Ramon A."/>
            <person name="Rauscher S."/>
            <person name="Record E."/>
            <person name="Riano-Pachon D.M."/>
            <person name="Robert V."/>
            <person name="Roehrig J."/>
            <person name="Ruller R."/>
            <person name="Salamov A."/>
            <person name="Salih N.S."/>
            <person name="Samson R.A."/>
            <person name="Sandor E."/>
            <person name="Sanguinetti M."/>
            <person name="Schuetze T."/>
            <person name="Sepcic K."/>
            <person name="Shelest E."/>
            <person name="Sherlock G."/>
            <person name="Sophianopoulou V."/>
            <person name="Squina F.M."/>
            <person name="Sun H."/>
            <person name="Susca A."/>
            <person name="Todd R.B."/>
            <person name="Tsang A."/>
            <person name="Unkles S.E."/>
            <person name="van de Wiele N."/>
            <person name="van Rossen-Uffink D."/>
            <person name="Oliveira J.V."/>
            <person name="Vesth T.C."/>
            <person name="Visser J."/>
            <person name="Yu J.-H."/>
            <person name="Zhou M."/>
            <person name="Andersen M.R."/>
            <person name="Archer D.B."/>
            <person name="Baker S.E."/>
            <person name="Benoit I."/>
            <person name="Brakhage A.A."/>
            <person name="Braus G.H."/>
            <person name="Fischer R."/>
            <person name="Frisvad J.C."/>
            <person name="Goldman G.H."/>
            <person name="Houbraken J."/>
            <person name="Oakley B."/>
            <person name="Pocsi I."/>
            <person name="Scazzocchio C."/>
            <person name="Seiboth B."/>
            <person name="vanKuyk P.A."/>
            <person name="Wortman J."/>
            <person name="Dyer P.S."/>
            <person name="Grigoriev I.V."/>
        </authorList>
    </citation>
    <scope>NUCLEOTIDE SEQUENCE [LARGE SCALE GENOMIC DNA]</scope>
    <source>
        <strain evidence="3">CBS 506.65</strain>
    </source>
</reference>
<dbReference type="GeneID" id="34616676"/>
<dbReference type="VEuPathDB" id="FungiDB:ASPZODRAFT_780573"/>
<dbReference type="Proteomes" id="UP000184188">
    <property type="component" value="Unassembled WGS sequence"/>
</dbReference>
<sequence length="356" mass="40443">MQQNHQQRIENDHGRPLRNINQSVLNFIKFRELPRQVQGGKHTGKFSSHFEAIPVGPSIKEISSPPAIKSTHLKTLKRHLLQQSDWAAVSVTRPLKITSTRADQHEHFGKRRKLTESDRERLGPDPVGLFTSQRGTNRKNTLPRSRWMVNGLHIGSGGISADTVVPCQKDKYDINDQSSQSMLLDNEEPFPPQESRYEYYKRQPSHSNSIQFNKSAEANLLFDDISNSPQYLSQAPQLNKQKLRHFTLDDQILAEQEGRLLAHSSSGRLDWSKYMPEEPESSSNQLSSWLPEPRDRVPLLIYSRPARNSTPSPSTWNGGANTSRHDSSPIKLFGQPVSHDLFEPSTMIPEFGITNN</sequence>
<feature type="region of interest" description="Disordered" evidence="1">
    <location>
        <begin position="303"/>
        <end position="328"/>
    </location>
</feature>
<organism evidence="2 3">
    <name type="scientific">Penicilliopsis zonata CBS 506.65</name>
    <dbReference type="NCBI Taxonomy" id="1073090"/>
    <lineage>
        <taxon>Eukaryota</taxon>
        <taxon>Fungi</taxon>
        <taxon>Dikarya</taxon>
        <taxon>Ascomycota</taxon>
        <taxon>Pezizomycotina</taxon>
        <taxon>Eurotiomycetes</taxon>
        <taxon>Eurotiomycetidae</taxon>
        <taxon>Eurotiales</taxon>
        <taxon>Aspergillaceae</taxon>
        <taxon>Penicilliopsis</taxon>
    </lineage>
</organism>
<dbReference type="OrthoDB" id="5426563at2759"/>
<feature type="compositionally biased region" description="Basic and acidic residues" evidence="1">
    <location>
        <begin position="114"/>
        <end position="123"/>
    </location>
</feature>
<feature type="compositionally biased region" description="Polar residues" evidence="1">
    <location>
        <begin position="130"/>
        <end position="140"/>
    </location>
</feature>
<evidence type="ECO:0000313" key="2">
    <source>
        <dbReference type="EMBL" id="OJJ44368.1"/>
    </source>
</evidence>
<dbReference type="EMBL" id="KV878348">
    <property type="protein sequence ID" value="OJJ44368.1"/>
    <property type="molecule type" value="Genomic_DNA"/>
</dbReference>
<evidence type="ECO:0000256" key="1">
    <source>
        <dbReference type="SAM" id="MobiDB-lite"/>
    </source>
</evidence>
<protein>
    <submittedName>
        <fullName evidence="2">Uncharacterized protein</fullName>
    </submittedName>
</protein>
<accession>A0A1L9SB35</accession>
<feature type="compositionally biased region" description="Polar residues" evidence="1">
    <location>
        <begin position="306"/>
        <end position="322"/>
    </location>
</feature>
<dbReference type="AlphaFoldDB" id="A0A1L9SB35"/>